<dbReference type="Proteomes" id="UP000694844">
    <property type="component" value="Chromosome 7"/>
</dbReference>
<evidence type="ECO:0000256" key="11">
    <source>
        <dbReference type="SAM" id="Phobius"/>
    </source>
</evidence>
<evidence type="ECO:0000256" key="10">
    <source>
        <dbReference type="ARBA" id="ARBA00023224"/>
    </source>
</evidence>
<keyword evidence="13" id="KW-1185">Reference proteome</keyword>
<evidence type="ECO:0000256" key="8">
    <source>
        <dbReference type="ARBA" id="ARBA00023170"/>
    </source>
</evidence>
<evidence type="ECO:0000256" key="6">
    <source>
        <dbReference type="ARBA" id="ARBA00023136"/>
    </source>
</evidence>
<dbReference type="PRINTS" id="PR00358">
    <property type="entry name" value="BOMBESINR"/>
</dbReference>
<keyword evidence="5" id="KW-0297">G-protein coupled receptor</keyword>
<evidence type="ECO:0000313" key="15">
    <source>
        <dbReference type="RefSeq" id="XP_022291252.1"/>
    </source>
</evidence>
<dbReference type="InterPro" id="IPR001556">
    <property type="entry name" value="Bombsn_rcpt-like"/>
</dbReference>
<feature type="transmembrane region" description="Helical" evidence="11">
    <location>
        <begin position="199"/>
        <end position="228"/>
    </location>
</feature>
<feature type="transmembrane region" description="Helical" evidence="11">
    <location>
        <begin position="300"/>
        <end position="320"/>
    </location>
</feature>
<feature type="transmembrane region" description="Helical" evidence="11">
    <location>
        <begin position="116"/>
        <end position="134"/>
    </location>
</feature>
<reference evidence="14 15" key="1">
    <citation type="submission" date="2025-04" db="UniProtKB">
        <authorList>
            <consortium name="RefSeq"/>
        </authorList>
    </citation>
    <scope>IDENTIFICATION</scope>
    <source>
        <tissue evidence="14 15">Whole sample</tissue>
    </source>
</reference>
<dbReference type="RefSeq" id="XP_022291252.1">
    <property type="nucleotide sequence ID" value="XM_022435544.1"/>
</dbReference>
<dbReference type="SUPFAM" id="SSF81321">
    <property type="entry name" value="Family A G protein-coupled receptor-like"/>
    <property type="match status" value="1"/>
</dbReference>
<accession>A0A8B8AJ48</accession>
<evidence type="ECO:0000256" key="4">
    <source>
        <dbReference type="ARBA" id="ARBA00022989"/>
    </source>
</evidence>
<evidence type="ECO:0000256" key="7">
    <source>
        <dbReference type="ARBA" id="ARBA00023157"/>
    </source>
</evidence>
<comment type="subcellular location">
    <subcellularLocation>
        <location evidence="1">Cell membrane</location>
        <topology evidence="1">Multi-pass membrane protein</topology>
    </subcellularLocation>
</comment>
<name>A0A8B8AJ48_CRAVI</name>
<proteinExistence type="predicted"/>
<keyword evidence="7" id="KW-1015">Disulfide bond</keyword>
<gene>
    <name evidence="14 15" type="primary">LOC111102697</name>
</gene>
<dbReference type="KEGG" id="cvn:111102697"/>
<feature type="transmembrane region" description="Helical" evidence="11">
    <location>
        <begin position="75"/>
        <end position="96"/>
    </location>
</feature>
<dbReference type="GO" id="GO:0005886">
    <property type="term" value="C:plasma membrane"/>
    <property type="evidence" value="ECO:0007669"/>
    <property type="project" value="UniProtKB-SubCell"/>
</dbReference>
<evidence type="ECO:0000256" key="2">
    <source>
        <dbReference type="ARBA" id="ARBA00022475"/>
    </source>
</evidence>
<keyword evidence="8" id="KW-0675">Receptor</keyword>
<organism evidence="13 14">
    <name type="scientific">Crassostrea virginica</name>
    <name type="common">Eastern oyster</name>
    <dbReference type="NCBI Taxonomy" id="6565"/>
    <lineage>
        <taxon>Eukaryota</taxon>
        <taxon>Metazoa</taxon>
        <taxon>Spiralia</taxon>
        <taxon>Lophotrochozoa</taxon>
        <taxon>Mollusca</taxon>
        <taxon>Bivalvia</taxon>
        <taxon>Autobranchia</taxon>
        <taxon>Pteriomorphia</taxon>
        <taxon>Ostreida</taxon>
        <taxon>Ostreoidea</taxon>
        <taxon>Ostreidae</taxon>
        <taxon>Crassostrea</taxon>
    </lineage>
</organism>
<evidence type="ECO:0000256" key="9">
    <source>
        <dbReference type="ARBA" id="ARBA00023180"/>
    </source>
</evidence>
<evidence type="ECO:0000259" key="12">
    <source>
        <dbReference type="PROSITE" id="PS50262"/>
    </source>
</evidence>
<keyword evidence="10" id="KW-0807">Transducer</keyword>
<protein>
    <submittedName>
        <fullName evidence="14 15">Neuropeptide CCHamide-1 receptor-like</fullName>
    </submittedName>
</protein>
<feature type="transmembrane region" description="Helical" evidence="11">
    <location>
        <begin position="39"/>
        <end position="63"/>
    </location>
</feature>
<dbReference type="GeneID" id="111102697"/>
<sequence length="373" mass="42235">MEMSNVSVLANTTSNENVSFQSVDDTADSANSAMEVFPIVVPVIFVILMVVGVVGNGILIYTVFANKCMRNTPNVLIVSLSIGDMILLLMSAPFSSTYFSNNEYLFGEVVCRGNEYLQTLSVGVSVFTLTALSGDRFFAIVFPMSKHKGKPKLKIAITVASIWVLSALLAIPEAINMHIIEHINGNEYCVNNSEEFTKIFIMVKFMVLFVVPLLIIGFFYCMMAVILVTSSRRIPCETTTGSVVSRQQQRQMEARVKVAKVVLSFVFLFILCWLPRYVYLLWYHWNVEGEMNLSWMVLKVVAFCLMYIYSSINPYALYFLSSQFRRYYNKYLFRCCPKSYRPIQPESASAMLYNGTIRRGSTSMTLIKAHSEV</sequence>
<evidence type="ECO:0000313" key="13">
    <source>
        <dbReference type="Proteomes" id="UP000694844"/>
    </source>
</evidence>
<dbReference type="PANTHER" id="PTHR45695:SF26">
    <property type="entry name" value="NEUROPEPTIDE CCHAMIDE-1 RECEPTOR"/>
    <property type="match status" value="1"/>
</dbReference>
<dbReference type="PRINTS" id="PR00237">
    <property type="entry name" value="GPCRRHODOPSN"/>
</dbReference>
<keyword evidence="6 11" id="KW-0472">Membrane</keyword>
<feature type="transmembrane region" description="Helical" evidence="11">
    <location>
        <begin position="258"/>
        <end position="280"/>
    </location>
</feature>
<dbReference type="InterPro" id="IPR017452">
    <property type="entry name" value="GPCR_Rhodpsn_7TM"/>
</dbReference>
<keyword evidence="3 11" id="KW-0812">Transmembrane</keyword>
<keyword evidence="2" id="KW-1003">Cell membrane</keyword>
<dbReference type="Pfam" id="PF00001">
    <property type="entry name" value="7tm_1"/>
    <property type="match status" value="1"/>
</dbReference>
<evidence type="ECO:0000313" key="14">
    <source>
        <dbReference type="RefSeq" id="XP_022291251.1"/>
    </source>
</evidence>
<dbReference type="OrthoDB" id="10049706at2759"/>
<dbReference type="Gene3D" id="1.20.1070.10">
    <property type="entry name" value="Rhodopsin 7-helix transmembrane proteins"/>
    <property type="match status" value="1"/>
</dbReference>
<dbReference type="InterPro" id="IPR000276">
    <property type="entry name" value="GPCR_Rhodpsn"/>
</dbReference>
<feature type="domain" description="G-protein coupled receptors family 1 profile" evidence="12">
    <location>
        <begin position="55"/>
        <end position="317"/>
    </location>
</feature>
<dbReference type="PANTHER" id="PTHR45695">
    <property type="entry name" value="LEUCOKININ RECEPTOR-RELATED"/>
    <property type="match status" value="1"/>
</dbReference>
<keyword evidence="9" id="KW-0325">Glycoprotein</keyword>
<feature type="transmembrane region" description="Helical" evidence="11">
    <location>
        <begin position="155"/>
        <end position="179"/>
    </location>
</feature>
<dbReference type="AlphaFoldDB" id="A0A8B8AJ48"/>
<dbReference type="GO" id="GO:0008188">
    <property type="term" value="F:neuropeptide receptor activity"/>
    <property type="evidence" value="ECO:0007669"/>
    <property type="project" value="TreeGrafter"/>
</dbReference>
<evidence type="ECO:0000256" key="5">
    <source>
        <dbReference type="ARBA" id="ARBA00023040"/>
    </source>
</evidence>
<dbReference type="RefSeq" id="XP_022291251.1">
    <property type="nucleotide sequence ID" value="XM_022435543.1"/>
</dbReference>
<dbReference type="PROSITE" id="PS50262">
    <property type="entry name" value="G_PROTEIN_RECEP_F1_2"/>
    <property type="match status" value="1"/>
</dbReference>
<evidence type="ECO:0000256" key="3">
    <source>
        <dbReference type="ARBA" id="ARBA00022692"/>
    </source>
</evidence>
<evidence type="ECO:0000256" key="1">
    <source>
        <dbReference type="ARBA" id="ARBA00004651"/>
    </source>
</evidence>
<keyword evidence="4 11" id="KW-1133">Transmembrane helix</keyword>